<dbReference type="InterPro" id="IPR000719">
    <property type="entry name" value="Prot_kinase_dom"/>
</dbReference>
<feature type="region of interest" description="Disordered" evidence="1">
    <location>
        <begin position="376"/>
        <end position="476"/>
    </location>
</feature>
<feature type="compositionally biased region" description="Basic and acidic residues" evidence="1">
    <location>
        <begin position="419"/>
        <end position="436"/>
    </location>
</feature>
<dbReference type="AlphaFoldDB" id="A0AAE1BAL2"/>
<evidence type="ECO:0000313" key="3">
    <source>
        <dbReference type="EMBL" id="KAK3802595.1"/>
    </source>
</evidence>
<proteinExistence type="predicted"/>
<dbReference type="InterPro" id="IPR011009">
    <property type="entry name" value="Kinase-like_dom_sf"/>
</dbReference>
<feature type="compositionally biased region" description="Polar residues" evidence="1">
    <location>
        <begin position="376"/>
        <end position="400"/>
    </location>
</feature>
<feature type="domain" description="Protein kinase" evidence="2">
    <location>
        <begin position="546"/>
        <end position="835"/>
    </location>
</feature>
<feature type="compositionally biased region" description="Basic and acidic residues" evidence="1">
    <location>
        <begin position="151"/>
        <end position="167"/>
    </location>
</feature>
<reference evidence="3" key="1">
    <citation type="journal article" date="2023" name="G3 (Bethesda)">
        <title>A reference genome for the long-term kleptoplast-retaining sea slug Elysia crispata morphotype clarki.</title>
        <authorList>
            <person name="Eastman K.E."/>
            <person name="Pendleton A.L."/>
            <person name="Shaikh M.A."/>
            <person name="Suttiyut T."/>
            <person name="Ogas R."/>
            <person name="Tomko P."/>
            <person name="Gavelis G."/>
            <person name="Widhalm J.R."/>
            <person name="Wisecaver J.H."/>
        </authorList>
    </citation>
    <scope>NUCLEOTIDE SEQUENCE</scope>
    <source>
        <strain evidence="3">ECLA1</strain>
    </source>
</reference>
<evidence type="ECO:0000256" key="1">
    <source>
        <dbReference type="SAM" id="MobiDB-lite"/>
    </source>
</evidence>
<feature type="region of interest" description="Disordered" evidence="1">
    <location>
        <begin position="658"/>
        <end position="689"/>
    </location>
</feature>
<dbReference type="PANTHER" id="PTHR24345">
    <property type="entry name" value="SERINE/THREONINE-PROTEIN KINASE PLK"/>
    <property type="match status" value="1"/>
</dbReference>
<dbReference type="Proteomes" id="UP001283361">
    <property type="component" value="Unassembled WGS sequence"/>
</dbReference>
<dbReference type="GO" id="GO:0004672">
    <property type="term" value="F:protein kinase activity"/>
    <property type="evidence" value="ECO:0007669"/>
    <property type="project" value="InterPro"/>
</dbReference>
<accession>A0AAE1BAL2</accession>
<name>A0AAE1BAL2_9GAST</name>
<organism evidence="3 4">
    <name type="scientific">Elysia crispata</name>
    <name type="common">lettuce slug</name>
    <dbReference type="NCBI Taxonomy" id="231223"/>
    <lineage>
        <taxon>Eukaryota</taxon>
        <taxon>Metazoa</taxon>
        <taxon>Spiralia</taxon>
        <taxon>Lophotrochozoa</taxon>
        <taxon>Mollusca</taxon>
        <taxon>Gastropoda</taxon>
        <taxon>Heterobranchia</taxon>
        <taxon>Euthyneura</taxon>
        <taxon>Panpulmonata</taxon>
        <taxon>Sacoglossa</taxon>
        <taxon>Placobranchoidea</taxon>
        <taxon>Plakobranchidae</taxon>
        <taxon>Elysia</taxon>
    </lineage>
</organism>
<dbReference type="SUPFAM" id="SSF56112">
    <property type="entry name" value="Protein kinase-like (PK-like)"/>
    <property type="match status" value="1"/>
</dbReference>
<dbReference type="Gene3D" id="1.10.510.10">
    <property type="entry name" value="Transferase(Phosphotransferase) domain 1"/>
    <property type="match status" value="1"/>
</dbReference>
<dbReference type="PROSITE" id="PS50011">
    <property type="entry name" value="PROTEIN_KINASE_DOM"/>
    <property type="match status" value="1"/>
</dbReference>
<feature type="compositionally biased region" description="Low complexity" evidence="1">
    <location>
        <begin position="658"/>
        <end position="671"/>
    </location>
</feature>
<dbReference type="Pfam" id="PF00069">
    <property type="entry name" value="Pkinase"/>
    <property type="match status" value="1"/>
</dbReference>
<protein>
    <recommendedName>
        <fullName evidence="2">Protein kinase domain-containing protein</fullName>
    </recommendedName>
</protein>
<dbReference type="PANTHER" id="PTHR24345:SF87">
    <property type="entry name" value="TBC1 DOMAIN CONTAINING KINASE"/>
    <property type="match status" value="1"/>
</dbReference>
<feature type="region of interest" description="Disordered" evidence="1">
    <location>
        <begin position="151"/>
        <end position="195"/>
    </location>
</feature>
<evidence type="ECO:0000259" key="2">
    <source>
        <dbReference type="PROSITE" id="PS50011"/>
    </source>
</evidence>
<keyword evidence="4" id="KW-1185">Reference proteome</keyword>
<gene>
    <name evidence="3" type="ORF">RRG08_027222</name>
</gene>
<feature type="compositionally biased region" description="Basic and acidic residues" evidence="1">
    <location>
        <begin position="177"/>
        <end position="187"/>
    </location>
</feature>
<dbReference type="GO" id="GO:0005634">
    <property type="term" value="C:nucleus"/>
    <property type="evidence" value="ECO:0007669"/>
    <property type="project" value="TreeGrafter"/>
</dbReference>
<dbReference type="EMBL" id="JAWDGP010000223">
    <property type="protein sequence ID" value="KAK3802595.1"/>
    <property type="molecule type" value="Genomic_DNA"/>
</dbReference>
<evidence type="ECO:0000313" key="4">
    <source>
        <dbReference type="Proteomes" id="UP001283361"/>
    </source>
</evidence>
<sequence>MSSQCMYKPSRLVHIKLEGPKVSSDGLHFASPGTRFIHLSGNTAGSSQNGCPSNHSGYHATHCQVLKRGSHKPLTERGKISVPSFSETHSRHRDDSDPFYLSIMNNDLGRSKMITTTSVSGSSSNNNNRARRIMSNRRLQQLINITTLTDDCKSKESEKEAKKEKKSPVAKSQTKVSRAEKRRDDRNPNSGGLAKSLYRLDTDLAMATLQDYEDDNATFGNINQTNQNRSRADFISSTPKKERWATHPTIMTHVPSHLCKVKASFEVTDSRHAHMEAPCKEPTSRHSNVWEAILRRRHPKHMRMVSEAQSTKSAQTSVNIVTKTDHEGQSRLKPVTMPGVEHIVKVLVEAEEEGRCDSLNSRRQKELRWESANLEQNVNEVDTSSESGLSSRQGESQVGLSDQRVKQSVRKQGHLSQKLKNEIIQRRKKSPAHESPLEVIYPPYSQDKSGENIKKKRSKSVQKEPKGQGLQVNHRRASKTACGFWQSLVDEDKIGSKSDDSKEDAKKHKESSLQAMTPDVQFLPEELEHKEVVPPEVIRSCKAKGYEILRRLSRGKFRENIRLYLASNESNPKFSPVEITVVTLPSRSYARIFLEASFTDSSSARKRQGFSSQQTPACILLPAHTNLLTRLHVFTTGNCVYQVSNHCSWPTLASLLQSLPSESPPTGNSNNGHHHNGSQEVHAHRPDSTRLAPHGWKRVAFQGCDGSCEVVAVGCSNRTGGKSQEKTYSNQAGLVKLQESATRIIFRQICAGVKHLHDHELFHSDLNCSNVLVTDKLQVKLTGYGPCGLHTPWKSSPGESCDLPLADPYDVYIPPEIMTSRSYKCWTKSSDIWSL</sequence>
<dbReference type="GO" id="GO:0005524">
    <property type="term" value="F:ATP binding"/>
    <property type="evidence" value="ECO:0007669"/>
    <property type="project" value="InterPro"/>
</dbReference>
<feature type="region of interest" description="Disordered" evidence="1">
    <location>
        <begin position="116"/>
        <end position="139"/>
    </location>
</feature>
<comment type="caution">
    <text evidence="3">The sequence shown here is derived from an EMBL/GenBank/DDBJ whole genome shotgun (WGS) entry which is preliminary data.</text>
</comment>